<evidence type="ECO:0000313" key="1">
    <source>
        <dbReference type="EMBL" id="MBD1373658.1"/>
    </source>
</evidence>
<gene>
    <name evidence="1" type="ORF">IC620_15025</name>
</gene>
<proteinExistence type="predicted"/>
<accession>A0A926NBQ5</accession>
<comment type="caution">
    <text evidence="1">The sequence shown here is derived from an EMBL/GenBank/DDBJ whole genome shotgun (WGS) entry which is preliminary data.</text>
</comment>
<sequence length="59" mass="6816">MQLSMGSGCLAYKIRIGEQAKTEDLVDIFDYDENLNLVGVEEQARFYDNWVKSLLNRNT</sequence>
<reference evidence="1" key="1">
    <citation type="submission" date="2020-09" db="EMBL/GenBank/DDBJ databases">
        <title>A novel bacterium of genus Hazenella, isolated from South China Sea.</title>
        <authorList>
            <person name="Huang H."/>
            <person name="Mo K."/>
            <person name="Hu Y."/>
        </authorList>
    </citation>
    <scope>NUCLEOTIDE SEQUENCE</scope>
    <source>
        <strain evidence="1">IB182357</strain>
    </source>
</reference>
<keyword evidence="2" id="KW-1185">Reference proteome</keyword>
<evidence type="ECO:0000313" key="2">
    <source>
        <dbReference type="Proteomes" id="UP000661691"/>
    </source>
</evidence>
<dbReference type="Proteomes" id="UP000661691">
    <property type="component" value="Unassembled WGS sequence"/>
</dbReference>
<name>A0A926NBQ5_9BACL</name>
<organism evidence="1 2">
    <name type="scientific">Polycladospora coralii</name>
    <dbReference type="NCBI Taxonomy" id="2771432"/>
    <lineage>
        <taxon>Bacteria</taxon>
        <taxon>Bacillati</taxon>
        <taxon>Bacillota</taxon>
        <taxon>Bacilli</taxon>
        <taxon>Bacillales</taxon>
        <taxon>Thermoactinomycetaceae</taxon>
        <taxon>Polycladospora</taxon>
    </lineage>
</organism>
<protein>
    <submittedName>
        <fullName evidence="1">Uncharacterized protein</fullName>
    </submittedName>
</protein>
<dbReference type="AlphaFoldDB" id="A0A926NBQ5"/>
<dbReference type="EMBL" id="JACXAH010000032">
    <property type="protein sequence ID" value="MBD1373658.1"/>
    <property type="molecule type" value="Genomic_DNA"/>
</dbReference>